<dbReference type="EMBL" id="CAJPEX010000089">
    <property type="protein sequence ID" value="CAG0913222.1"/>
    <property type="molecule type" value="Genomic_DNA"/>
</dbReference>
<dbReference type="InterPro" id="IPR000340">
    <property type="entry name" value="Dual-sp_phosphatase_cat-dom"/>
</dbReference>
<sequence length="139" mass="15681">MHESYQDGAVFTHSSKKASSCSKSSIPSSAPHRLIMNAPGFDFIRFRAIDLIHFRLAPFFRDTADFIDEALSSGGKVIVHCKQGISRSSTLVVAFLMLKRGMATQEALTIIRSKREVMPNEGFLQHLRDLNERLSRERN</sequence>
<evidence type="ECO:0000313" key="10">
    <source>
        <dbReference type="EMBL" id="CAD7273070.1"/>
    </source>
</evidence>
<dbReference type="GO" id="GO:0005737">
    <property type="term" value="C:cytoplasm"/>
    <property type="evidence" value="ECO:0007669"/>
    <property type="project" value="TreeGrafter"/>
</dbReference>
<evidence type="ECO:0000259" key="9">
    <source>
        <dbReference type="PROSITE" id="PS50056"/>
    </source>
</evidence>
<dbReference type="InterPro" id="IPR016130">
    <property type="entry name" value="Tyr_Pase_AS"/>
</dbReference>
<accession>A0A7R9BEA9</accession>
<dbReference type="GO" id="GO:0008138">
    <property type="term" value="F:protein tyrosine/serine/threonine phosphatase activity"/>
    <property type="evidence" value="ECO:0007669"/>
    <property type="project" value="InterPro"/>
</dbReference>
<dbReference type="PROSITE" id="PS00383">
    <property type="entry name" value="TYR_PHOSPHATASE_1"/>
    <property type="match status" value="1"/>
</dbReference>
<dbReference type="InterPro" id="IPR020422">
    <property type="entry name" value="TYR_PHOSPHATASE_DUAL_dom"/>
</dbReference>
<dbReference type="OrthoDB" id="253091at2759"/>
<evidence type="ECO:0000313" key="11">
    <source>
        <dbReference type="Proteomes" id="UP000678499"/>
    </source>
</evidence>
<comment type="similarity">
    <text evidence="1">Belongs to the protein-tyrosine phosphatase family. Non-receptor class dual specificity subfamily.</text>
</comment>
<dbReference type="Gene3D" id="3.90.190.10">
    <property type="entry name" value="Protein tyrosine phosphatase superfamily"/>
    <property type="match status" value="1"/>
</dbReference>
<dbReference type="SMART" id="SM00195">
    <property type="entry name" value="DSPc"/>
    <property type="match status" value="1"/>
</dbReference>
<evidence type="ECO:0000256" key="4">
    <source>
        <dbReference type="ARBA" id="ARBA00022912"/>
    </source>
</evidence>
<dbReference type="EMBL" id="OA882126">
    <property type="protein sequence ID" value="CAD7273070.1"/>
    <property type="molecule type" value="Genomic_DNA"/>
</dbReference>
<organism evidence="10">
    <name type="scientific">Notodromas monacha</name>
    <dbReference type="NCBI Taxonomy" id="399045"/>
    <lineage>
        <taxon>Eukaryota</taxon>
        <taxon>Metazoa</taxon>
        <taxon>Ecdysozoa</taxon>
        <taxon>Arthropoda</taxon>
        <taxon>Crustacea</taxon>
        <taxon>Oligostraca</taxon>
        <taxon>Ostracoda</taxon>
        <taxon>Podocopa</taxon>
        <taxon>Podocopida</taxon>
        <taxon>Cypridocopina</taxon>
        <taxon>Cypridoidea</taxon>
        <taxon>Cyprididae</taxon>
        <taxon>Notodromas</taxon>
    </lineage>
</organism>
<dbReference type="PANTHER" id="PTHR45682:SF1">
    <property type="entry name" value="DUAL SPECIFICITY PROTEIN PHOSPHATASE 3"/>
    <property type="match status" value="1"/>
</dbReference>
<dbReference type="GO" id="GO:0004722">
    <property type="term" value="F:protein serine/threonine phosphatase activity"/>
    <property type="evidence" value="ECO:0007669"/>
    <property type="project" value="UniProtKB-EC"/>
</dbReference>
<feature type="domain" description="Tyrosine specific protein phosphatases" evidence="9">
    <location>
        <begin position="57"/>
        <end position="118"/>
    </location>
</feature>
<comment type="catalytic activity">
    <reaction evidence="6">
        <text>O-phospho-L-threonyl-[protein] + H2O = L-threonyl-[protein] + phosphate</text>
        <dbReference type="Rhea" id="RHEA:47004"/>
        <dbReference type="Rhea" id="RHEA-COMP:11060"/>
        <dbReference type="Rhea" id="RHEA-COMP:11605"/>
        <dbReference type="ChEBI" id="CHEBI:15377"/>
        <dbReference type="ChEBI" id="CHEBI:30013"/>
        <dbReference type="ChEBI" id="CHEBI:43474"/>
        <dbReference type="ChEBI" id="CHEBI:61977"/>
        <dbReference type="EC" id="3.1.3.16"/>
    </reaction>
</comment>
<evidence type="ECO:0000256" key="7">
    <source>
        <dbReference type="PIRSR" id="PIRSR620405-1"/>
    </source>
</evidence>
<dbReference type="AlphaFoldDB" id="A0A7R9BEA9"/>
<evidence type="ECO:0000256" key="5">
    <source>
        <dbReference type="ARBA" id="ARBA00047761"/>
    </source>
</evidence>
<dbReference type="InterPro" id="IPR000387">
    <property type="entry name" value="Tyr_Pase_dom"/>
</dbReference>
<dbReference type="SUPFAM" id="SSF52799">
    <property type="entry name" value="(Phosphotyrosine protein) phosphatases II"/>
    <property type="match status" value="1"/>
</dbReference>
<keyword evidence="3" id="KW-0378">Hydrolase</keyword>
<evidence type="ECO:0000256" key="6">
    <source>
        <dbReference type="ARBA" id="ARBA00048336"/>
    </source>
</evidence>
<gene>
    <name evidence="10" type="ORF">NMOB1V02_LOCUS974</name>
</gene>
<evidence type="ECO:0000259" key="8">
    <source>
        <dbReference type="PROSITE" id="PS50054"/>
    </source>
</evidence>
<reference evidence="10" key="1">
    <citation type="submission" date="2020-11" db="EMBL/GenBank/DDBJ databases">
        <authorList>
            <person name="Tran Van P."/>
        </authorList>
    </citation>
    <scope>NUCLEOTIDE SEQUENCE</scope>
</reference>
<protein>
    <recommendedName>
        <fullName evidence="2">protein-serine/threonine phosphatase</fullName>
        <ecNumber evidence="2">3.1.3.16</ecNumber>
    </recommendedName>
</protein>
<name>A0A7R9BEA9_9CRUS</name>
<keyword evidence="4" id="KW-0904">Protein phosphatase</keyword>
<dbReference type="InterPro" id="IPR020405">
    <property type="entry name" value="Atypical_DUSP_subfamA"/>
</dbReference>
<dbReference type="GO" id="GO:0033549">
    <property type="term" value="F:MAP kinase phosphatase activity"/>
    <property type="evidence" value="ECO:0007669"/>
    <property type="project" value="TreeGrafter"/>
</dbReference>
<keyword evidence="11" id="KW-1185">Reference proteome</keyword>
<dbReference type="EC" id="3.1.3.16" evidence="2"/>
<dbReference type="PROSITE" id="PS50056">
    <property type="entry name" value="TYR_PHOSPHATASE_2"/>
    <property type="match status" value="1"/>
</dbReference>
<dbReference type="PANTHER" id="PTHR45682">
    <property type="entry name" value="AGAP008228-PA"/>
    <property type="match status" value="1"/>
</dbReference>
<dbReference type="PROSITE" id="PS50054">
    <property type="entry name" value="TYR_PHOSPHATASE_DUAL"/>
    <property type="match status" value="1"/>
</dbReference>
<dbReference type="Proteomes" id="UP000678499">
    <property type="component" value="Unassembled WGS sequence"/>
</dbReference>
<dbReference type="Pfam" id="PF00782">
    <property type="entry name" value="DSPc"/>
    <property type="match status" value="1"/>
</dbReference>
<evidence type="ECO:0000256" key="3">
    <source>
        <dbReference type="ARBA" id="ARBA00022801"/>
    </source>
</evidence>
<dbReference type="InterPro" id="IPR029021">
    <property type="entry name" value="Prot-tyrosine_phosphatase-like"/>
</dbReference>
<evidence type="ECO:0000256" key="2">
    <source>
        <dbReference type="ARBA" id="ARBA00013081"/>
    </source>
</evidence>
<feature type="domain" description="Tyrosine-protein phosphatase" evidence="8">
    <location>
        <begin position="1"/>
        <end position="136"/>
    </location>
</feature>
<feature type="active site" description="Phosphocysteine intermediate" evidence="7">
    <location>
        <position position="81"/>
    </location>
</feature>
<proteinExistence type="inferred from homology"/>
<comment type="catalytic activity">
    <reaction evidence="5">
        <text>O-phospho-L-seryl-[protein] + H2O = L-seryl-[protein] + phosphate</text>
        <dbReference type="Rhea" id="RHEA:20629"/>
        <dbReference type="Rhea" id="RHEA-COMP:9863"/>
        <dbReference type="Rhea" id="RHEA-COMP:11604"/>
        <dbReference type="ChEBI" id="CHEBI:15377"/>
        <dbReference type="ChEBI" id="CHEBI:29999"/>
        <dbReference type="ChEBI" id="CHEBI:43474"/>
        <dbReference type="ChEBI" id="CHEBI:83421"/>
        <dbReference type="EC" id="3.1.3.16"/>
    </reaction>
</comment>
<dbReference type="GO" id="GO:0043409">
    <property type="term" value="P:negative regulation of MAPK cascade"/>
    <property type="evidence" value="ECO:0007669"/>
    <property type="project" value="TreeGrafter"/>
</dbReference>
<evidence type="ECO:0000256" key="1">
    <source>
        <dbReference type="ARBA" id="ARBA00008601"/>
    </source>
</evidence>